<accession>A0A834GJ44</accession>
<dbReference type="PANTHER" id="PTHR46031">
    <property type="match status" value="1"/>
</dbReference>
<keyword evidence="1" id="KW-0677">Repeat</keyword>
<dbReference type="Gene3D" id="3.30.160.20">
    <property type="match status" value="2"/>
</dbReference>
<keyword evidence="7" id="KW-1185">Reference proteome</keyword>
<sequence length="589" mass="63928">MGWREYEGQYEVLTDGCPEYCVHIYSDRGVLTVETLVLTGTEISEFIHFGSLPLSSTMAEQTSHQLLNIAAGVSELASTEQPPQPSTNVREHFLWKNRLQEYAQRSGLPIPIYQTINEGAQRPPMFRSTVFVDGTYITSPNTFSNRKAAEQDVASVALASLTQKIKEEGYPIIREDTVFCKSILNEYATKMNLEKPTYTTRSTIQPKGLLPVFISSLVFNGVNYTGEVGRNKKEAEQLAARAVILSIFGNSESGTAILEIIKSKFRLYAALHKLKASQSSQDGIPLALNTGNFVFPFRNEKEVESTRNGNAPLVVNTGIPFGDGKEVGITRGANNGTSITSTVISEACGSQLRNIPALQKPFQDSNTPLEPNTGIDFVFPFRNEKEVESTGNGNAPLMVKTGVPFGNGKEVGITKGANNGTIITSTVISEACASQLSNIPAMQKPFQDGSAPLAPSTGTDFVFPFRNEKEVESTGNGNAPLMVNTGIPFGNGKEVGITQGANNVKSNVISEAFAKLSNILAMQRPLHQCKKPKWEPSPVAFPPTAFVPPAMEQPLGAGPSSAKKRNRKNKKKRKKLQVDAQFRVECAAA</sequence>
<evidence type="ECO:0000256" key="2">
    <source>
        <dbReference type="ARBA" id="ARBA00022884"/>
    </source>
</evidence>
<dbReference type="PROSITE" id="PS50137">
    <property type="entry name" value="DS_RBD"/>
    <property type="match status" value="2"/>
</dbReference>
<dbReference type="SMART" id="SM00358">
    <property type="entry name" value="DSRM"/>
    <property type="match status" value="2"/>
</dbReference>
<dbReference type="SUPFAM" id="SSF54768">
    <property type="entry name" value="dsRNA-binding domain-like"/>
    <property type="match status" value="2"/>
</dbReference>
<dbReference type="Pfam" id="PF00035">
    <property type="entry name" value="dsrm"/>
    <property type="match status" value="2"/>
</dbReference>
<name>A0A834GJ44_RHOSS</name>
<dbReference type="PANTHER" id="PTHR46031:SF37">
    <property type="entry name" value="DRBM DOMAIN-CONTAINING PROTEIN"/>
    <property type="match status" value="1"/>
</dbReference>
<evidence type="ECO:0000256" key="1">
    <source>
        <dbReference type="ARBA" id="ARBA00022737"/>
    </source>
</evidence>
<protein>
    <recommendedName>
        <fullName evidence="5">DRBM domain-containing protein</fullName>
    </recommendedName>
</protein>
<feature type="domain" description="DRBM" evidence="5">
    <location>
        <begin position="179"/>
        <end position="249"/>
    </location>
</feature>
<evidence type="ECO:0000313" key="7">
    <source>
        <dbReference type="Proteomes" id="UP000626092"/>
    </source>
</evidence>
<feature type="compositionally biased region" description="Basic residues" evidence="4">
    <location>
        <begin position="562"/>
        <end position="575"/>
    </location>
</feature>
<reference evidence="6" key="1">
    <citation type="submission" date="2019-11" db="EMBL/GenBank/DDBJ databases">
        <authorList>
            <person name="Liu Y."/>
            <person name="Hou J."/>
            <person name="Li T.-Q."/>
            <person name="Guan C.-H."/>
            <person name="Wu X."/>
            <person name="Wu H.-Z."/>
            <person name="Ling F."/>
            <person name="Zhang R."/>
            <person name="Shi X.-G."/>
            <person name="Ren J.-P."/>
            <person name="Chen E.-F."/>
            <person name="Sun J.-M."/>
        </authorList>
    </citation>
    <scope>NUCLEOTIDE SEQUENCE</scope>
    <source>
        <strain evidence="6">Adult_tree_wgs_1</strain>
        <tissue evidence="6">Leaves</tissue>
    </source>
</reference>
<comment type="caution">
    <text evidence="6">The sequence shown here is derived from an EMBL/GenBank/DDBJ whole genome shotgun (WGS) entry which is preliminary data.</text>
</comment>
<evidence type="ECO:0000313" key="6">
    <source>
        <dbReference type="EMBL" id="KAF7135298.1"/>
    </source>
</evidence>
<feature type="region of interest" description="Disordered" evidence="4">
    <location>
        <begin position="547"/>
        <end position="577"/>
    </location>
</feature>
<evidence type="ECO:0000259" key="5">
    <source>
        <dbReference type="PROSITE" id="PS50137"/>
    </source>
</evidence>
<dbReference type="AlphaFoldDB" id="A0A834GJ44"/>
<feature type="domain" description="DRBM" evidence="5">
    <location>
        <begin position="94"/>
        <end position="163"/>
    </location>
</feature>
<organism evidence="6 7">
    <name type="scientific">Rhododendron simsii</name>
    <name type="common">Sims's rhododendron</name>
    <dbReference type="NCBI Taxonomy" id="118357"/>
    <lineage>
        <taxon>Eukaryota</taxon>
        <taxon>Viridiplantae</taxon>
        <taxon>Streptophyta</taxon>
        <taxon>Embryophyta</taxon>
        <taxon>Tracheophyta</taxon>
        <taxon>Spermatophyta</taxon>
        <taxon>Magnoliopsida</taxon>
        <taxon>eudicotyledons</taxon>
        <taxon>Gunneridae</taxon>
        <taxon>Pentapetalae</taxon>
        <taxon>asterids</taxon>
        <taxon>Ericales</taxon>
        <taxon>Ericaceae</taxon>
        <taxon>Ericoideae</taxon>
        <taxon>Rhodoreae</taxon>
        <taxon>Rhododendron</taxon>
    </lineage>
</organism>
<evidence type="ECO:0000256" key="3">
    <source>
        <dbReference type="PROSITE-ProRule" id="PRU00266"/>
    </source>
</evidence>
<dbReference type="EMBL" id="WJXA01000008">
    <property type="protein sequence ID" value="KAF7135298.1"/>
    <property type="molecule type" value="Genomic_DNA"/>
</dbReference>
<keyword evidence="2 3" id="KW-0694">RNA-binding</keyword>
<dbReference type="Proteomes" id="UP000626092">
    <property type="component" value="Unassembled WGS sequence"/>
</dbReference>
<dbReference type="GO" id="GO:0003723">
    <property type="term" value="F:RNA binding"/>
    <property type="evidence" value="ECO:0007669"/>
    <property type="project" value="UniProtKB-UniRule"/>
</dbReference>
<dbReference type="OrthoDB" id="5988181at2759"/>
<evidence type="ECO:0000256" key="4">
    <source>
        <dbReference type="SAM" id="MobiDB-lite"/>
    </source>
</evidence>
<proteinExistence type="predicted"/>
<gene>
    <name evidence="6" type="ORF">RHSIM_Rhsim08G0086400</name>
</gene>
<dbReference type="InterPro" id="IPR014720">
    <property type="entry name" value="dsRBD_dom"/>
</dbReference>